<dbReference type="Pfam" id="PF00400">
    <property type="entry name" value="WD40"/>
    <property type="match status" value="2"/>
</dbReference>
<dbReference type="EMBL" id="CAKKNE010000002">
    <property type="protein sequence ID" value="CAH0369043.1"/>
    <property type="molecule type" value="Genomic_DNA"/>
</dbReference>
<keyword evidence="1 3" id="KW-0853">WD repeat</keyword>
<dbReference type="Gene3D" id="2.130.10.10">
    <property type="entry name" value="YVTN repeat-like/Quinoprotein amine dehydrogenase"/>
    <property type="match status" value="2"/>
</dbReference>
<dbReference type="InterPro" id="IPR015943">
    <property type="entry name" value="WD40/YVTN_repeat-like_dom_sf"/>
</dbReference>
<evidence type="ECO:0000256" key="1">
    <source>
        <dbReference type="ARBA" id="ARBA00022574"/>
    </source>
</evidence>
<evidence type="ECO:0000256" key="2">
    <source>
        <dbReference type="ARBA" id="ARBA00022737"/>
    </source>
</evidence>
<keyword evidence="2" id="KW-0677">Repeat</keyword>
<dbReference type="OrthoDB" id="408728at2759"/>
<evidence type="ECO:0000313" key="6">
    <source>
        <dbReference type="Proteomes" id="UP000789595"/>
    </source>
</evidence>
<dbReference type="InterPro" id="IPR001680">
    <property type="entry name" value="WD40_rpt"/>
</dbReference>
<dbReference type="PROSITE" id="PS50082">
    <property type="entry name" value="WD_REPEATS_2"/>
    <property type="match status" value="1"/>
</dbReference>
<evidence type="ECO:0000313" key="5">
    <source>
        <dbReference type="EMBL" id="CAH0369043.1"/>
    </source>
</evidence>
<dbReference type="SUPFAM" id="SSF50978">
    <property type="entry name" value="WD40 repeat-like"/>
    <property type="match status" value="1"/>
</dbReference>
<evidence type="ECO:0000256" key="3">
    <source>
        <dbReference type="PROSITE-ProRule" id="PRU00221"/>
    </source>
</evidence>
<dbReference type="GO" id="GO:1990234">
    <property type="term" value="C:transferase complex"/>
    <property type="evidence" value="ECO:0007669"/>
    <property type="project" value="UniProtKB-ARBA"/>
</dbReference>
<accession>A0A8J2SCJ1</accession>
<reference evidence="5" key="1">
    <citation type="submission" date="2021-11" db="EMBL/GenBank/DDBJ databases">
        <authorList>
            <consortium name="Genoscope - CEA"/>
            <person name="William W."/>
        </authorList>
    </citation>
    <scope>NUCLEOTIDE SEQUENCE</scope>
</reference>
<feature type="region of interest" description="Disordered" evidence="4">
    <location>
        <begin position="335"/>
        <end position="376"/>
    </location>
</feature>
<protein>
    <submittedName>
        <fullName evidence="5">Uncharacterized protein</fullName>
    </submittedName>
</protein>
<name>A0A8J2SCJ1_9STRA</name>
<gene>
    <name evidence="5" type="ORF">PECAL_2P21490</name>
</gene>
<feature type="repeat" description="WD" evidence="3">
    <location>
        <begin position="133"/>
        <end position="168"/>
    </location>
</feature>
<comment type="caution">
    <text evidence="5">The sequence shown here is derived from an EMBL/GenBank/DDBJ whole genome shotgun (WGS) entry which is preliminary data.</text>
</comment>
<proteinExistence type="predicted"/>
<dbReference type="SMART" id="SM00320">
    <property type="entry name" value="WD40"/>
    <property type="match status" value="4"/>
</dbReference>
<dbReference type="InterPro" id="IPR036322">
    <property type="entry name" value="WD40_repeat_dom_sf"/>
</dbReference>
<dbReference type="Proteomes" id="UP000789595">
    <property type="component" value="Unassembled WGS sequence"/>
</dbReference>
<dbReference type="PANTHER" id="PTHR22847:SF637">
    <property type="entry name" value="WD REPEAT DOMAIN 5B"/>
    <property type="match status" value="1"/>
</dbReference>
<keyword evidence="6" id="KW-1185">Reference proteome</keyword>
<evidence type="ECO:0000256" key="4">
    <source>
        <dbReference type="SAM" id="MobiDB-lite"/>
    </source>
</evidence>
<dbReference type="AlphaFoldDB" id="A0A8J2SCJ1"/>
<organism evidence="5 6">
    <name type="scientific">Pelagomonas calceolata</name>
    <dbReference type="NCBI Taxonomy" id="35677"/>
    <lineage>
        <taxon>Eukaryota</taxon>
        <taxon>Sar</taxon>
        <taxon>Stramenopiles</taxon>
        <taxon>Ochrophyta</taxon>
        <taxon>Pelagophyceae</taxon>
        <taxon>Pelagomonadales</taxon>
        <taxon>Pelagomonadaceae</taxon>
        <taxon>Pelagomonas</taxon>
    </lineage>
</organism>
<feature type="compositionally biased region" description="Acidic residues" evidence="4">
    <location>
        <begin position="355"/>
        <end position="374"/>
    </location>
</feature>
<dbReference type="PANTHER" id="PTHR22847">
    <property type="entry name" value="WD40 REPEAT PROTEIN"/>
    <property type="match status" value="1"/>
</dbReference>
<feature type="region of interest" description="Disordered" evidence="4">
    <location>
        <begin position="534"/>
        <end position="572"/>
    </location>
</feature>
<sequence length="572" mass="60673">MEFSHVGDVLHPSPDDVEAAVRAAGTNTGEEVLEAARRKKMSFVRRQLAPEASRRVDAALSEEFIGAPGWRVEVVQARQVCGGPLWCVSSGGKGLVACGGSDGVVRVATLGTFERAERWRLNRDSALSDVQLLEGHEGAVFDCAFSRQEDKKKTTLVTVSADATARLWTGWEGDPRLSPGLIFAHGQGVCCCAWLGGESFVTGGFDRNIRVWHIPDRKATAWAHLNDAVTAVGCRASDGPGAPARLGVGTRGGQVFVYKSRDHTHVECDEMVLGTMRAGAFNEAERCGAAGIRAQSNALQGIVAGSAKPKKKGGGGFFSKLFKPRKKTADLQAESEARAAEFLSGTDEDTKVEEQSTDDEGDDSSEDGDLQEIEQTDKVASIESVKYRASSISFPREDGLLCCANNGEPALYDAMNPQKDAQTTFRGGVRSVVGCGVSADETGTFCVGGSETGQILAWRLPDVGTSKPEALPLEIDVKARNARIAAVTAVAFVPAESASATLDAKVLKATYDNTGACLIVATDYSGRLLVAQREPGDAHAEGVDTLPTPPPSATKTKKKRPSLPGQAYVEEE</sequence>